<dbReference type="InterPro" id="IPR000734">
    <property type="entry name" value="TAG_lipase"/>
</dbReference>
<dbReference type="GO" id="GO:0008970">
    <property type="term" value="F:phospholipase A1 activity"/>
    <property type="evidence" value="ECO:0007669"/>
    <property type="project" value="UniProtKB-EC"/>
</dbReference>
<keyword evidence="9" id="KW-1133">Transmembrane helix</keyword>
<accession>A0A6I9XL13</accession>
<comment type="subcellular location">
    <subcellularLocation>
        <location evidence="2">Secreted</location>
    </subcellularLocation>
</comment>
<keyword evidence="6" id="KW-0378">Hydrolase</keyword>
<dbReference type="PANTHER" id="PTHR11610">
    <property type="entry name" value="LIPASE"/>
    <property type="match status" value="1"/>
</dbReference>
<evidence type="ECO:0000256" key="3">
    <source>
        <dbReference type="ARBA" id="ARBA00010701"/>
    </source>
</evidence>
<dbReference type="OrthoDB" id="199913at2759"/>
<dbReference type="GO" id="GO:0017171">
    <property type="term" value="F:serine hydrolase activity"/>
    <property type="evidence" value="ECO:0007669"/>
    <property type="project" value="TreeGrafter"/>
</dbReference>
<evidence type="ECO:0000256" key="1">
    <source>
        <dbReference type="ARBA" id="ARBA00000111"/>
    </source>
</evidence>
<evidence type="ECO:0000256" key="6">
    <source>
        <dbReference type="ARBA" id="ARBA00022801"/>
    </source>
</evidence>
<comment type="catalytic activity">
    <reaction evidence="1">
        <text>a 1,2-diacyl-sn-glycero-3-phosphocholine + H2O = a 2-acyl-sn-glycero-3-phosphocholine + a fatty acid + H(+)</text>
        <dbReference type="Rhea" id="RHEA:18689"/>
        <dbReference type="ChEBI" id="CHEBI:15377"/>
        <dbReference type="ChEBI" id="CHEBI:15378"/>
        <dbReference type="ChEBI" id="CHEBI:28868"/>
        <dbReference type="ChEBI" id="CHEBI:57643"/>
        <dbReference type="ChEBI" id="CHEBI:57875"/>
        <dbReference type="EC" id="3.1.1.32"/>
    </reaction>
</comment>
<dbReference type="EC" id="3.1.1.32" evidence="4"/>
<evidence type="ECO:0000256" key="9">
    <source>
        <dbReference type="SAM" id="Phobius"/>
    </source>
</evidence>
<feature type="domain" description="Lipase" evidence="10">
    <location>
        <begin position="53"/>
        <end position="305"/>
    </location>
</feature>
<evidence type="ECO:0000256" key="2">
    <source>
        <dbReference type="ARBA" id="ARBA00004613"/>
    </source>
</evidence>
<dbReference type="RefSeq" id="XP_011646564.1">
    <property type="nucleotide sequence ID" value="XM_011648262.2"/>
</dbReference>
<dbReference type="KEGG" id="pbar:105433126"/>
<sequence>MTIISIFQRFAFIIIIIYGTATSGACYDKDLESIFLRIYIGNTLHEYVDYSLENASAITSQIIKSKPTVMYIHGFMENVEKESVQLIVQGYLKRNDHNVMAVDYGTLANESYMKLTTNAGRIGDALATALDDMKRSGFDTEKLHIVAHSMGSQISGYIGRKVNFQIPRITGLDPAGPLFHFFYHHLSSSDARFVDLIHTDYGGYGITMTTGTVDFFPNGGKRIQPGCPLHPAFYSKNDFCSHHRSWRFYAESLLNESAFLGVECSSLSHFKSDECRNNTQIIMGYATPPNAKGIVYLTTNDHSPFGLNKKGLMAS</sequence>
<dbReference type="PANTHER" id="PTHR11610:SF37">
    <property type="entry name" value="GH01208P"/>
    <property type="match status" value="1"/>
</dbReference>
<comment type="similarity">
    <text evidence="3 8">Belongs to the AB hydrolase superfamily. Lipase family.</text>
</comment>
<organism evidence="11 12">
    <name type="scientific">Pogonomyrmex barbatus</name>
    <name type="common">red harvester ant</name>
    <dbReference type="NCBI Taxonomy" id="144034"/>
    <lineage>
        <taxon>Eukaryota</taxon>
        <taxon>Metazoa</taxon>
        <taxon>Ecdysozoa</taxon>
        <taxon>Arthropoda</taxon>
        <taxon>Hexapoda</taxon>
        <taxon>Insecta</taxon>
        <taxon>Pterygota</taxon>
        <taxon>Neoptera</taxon>
        <taxon>Endopterygota</taxon>
        <taxon>Hymenoptera</taxon>
        <taxon>Apocrita</taxon>
        <taxon>Aculeata</taxon>
        <taxon>Formicoidea</taxon>
        <taxon>Formicidae</taxon>
        <taxon>Myrmicinae</taxon>
        <taxon>Pogonomyrmex</taxon>
    </lineage>
</organism>
<dbReference type="Pfam" id="PF00151">
    <property type="entry name" value="Lipase"/>
    <property type="match status" value="1"/>
</dbReference>
<keyword evidence="9" id="KW-0472">Membrane</keyword>
<evidence type="ECO:0000256" key="4">
    <source>
        <dbReference type="ARBA" id="ARBA00013179"/>
    </source>
</evidence>
<feature type="transmembrane region" description="Helical" evidence="9">
    <location>
        <begin position="6"/>
        <end position="27"/>
    </location>
</feature>
<dbReference type="GeneID" id="105433126"/>
<evidence type="ECO:0000256" key="5">
    <source>
        <dbReference type="ARBA" id="ARBA00022525"/>
    </source>
</evidence>
<dbReference type="GO" id="GO:0005615">
    <property type="term" value="C:extracellular space"/>
    <property type="evidence" value="ECO:0007669"/>
    <property type="project" value="TreeGrafter"/>
</dbReference>
<evidence type="ECO:0000313" key="12">
    <source>
        <dbReference type="RefSeq" id="XP_011646564.1"/>
    </source>
</evidence>
<dbReference type="Proteomes" id="UP000504615">
    <property type="component" value="Unplaced"/>
</dbReference>
<dbReference type="GO" id="GO:0016042">
    <property type="term" value="P:lipid catabolic process"/>
    <property type="evidence" value="ECO:0007669"/>
    <property type="project" value="TreeGrafter"/>
</dbReference>
<proteinExistence type="inferred from homology"/>
<reference evidence="12" key="1">
    <citation type="submission" date="2025-08" db="UniProtKB">
        <authorList>
            <consortium name="RefSeq"/>
        </authorList>
    </citation>
    <scope>IDENTIFICATION</scope>
</reference>
<keyword evidence="7" id="KW-1015">Disulfide bond</keyword>
<protein>
    <recommendedName>
        <fullName evidence="4">phospholipase A1</fullName>
        <ecNumber evidence="4">3.1.1.32</ecNumber>
    </recommendedName>
</protein>
<gene>
    <name evidence="12" type="primary">LOC105433126</name>
</gene>
<dbReference type="InterPro" id="IPR013818">
    <property type="entry name" value="Lipase"/>
</dbReference>
<dbReference type="Gene3D" id="3.40.50.1820">
    <property type="entry name" value="alpha/beta hydrolase"/>
    <property type="match status" value="1"/>
</dbReference>
<evidence type="ECO:0000259" key="10">
    <source>
        <dbReference type="Pfam" id="PF00151"/>
    </source>
</evidence>
<keyword evidence="5" id="KW-0964">Secreted</keyword>
<evidence type="ECO:0000313" key="11">
    <source>
        <dbReference type="Proteomes" id="UP000504615"/>
    </source>
</evidence>
<dbReference type="AlphaFoldDB" id="A0A6I9XL13"/>
<evidence type="ECO:0000256" key="8">
    <source>
        <dbReference type="RuleBase" id="RU004262"/>
    </source>
</evidence>
<dbReference type="SUPFAM" id="SSF53474">
    <property type="entry name" value="alpha/beta-Hydrolases"/>
    <property type="match status" value="1"/>
</dbReference>
<keyword evidence="9" id="KW-0812">Transmembrane</keyword>
<name>A0A6I9XL13_9HYME</name>
<evidence type="ECO:0000256" key="7">
    <source>
        <dbReference type="ARBA" id="ARBA00023157"/>
    </source>
</evidence>
<dbReference type="InterPro" id="IPR029058">
    <property type="entry name" value="AB_hydrolase_fold"/>
</dbReference>
<keyword evidence="11" id="KW-1185">Reference proteome</keyword>